<dbReference type="SUPFAM" id="SSF46689">
    <property type="entry name" value="Homeodomain-like"/>
    <property type="match status" value="1"/>
</dbReference>
<evidence type="ECO:0000259" key="4">
    <source>
        <dbReference type="PROSITE" id="PS01124"/>
    </source>
</evidence>
<evidence type="ECO:0000256" key="1">
    <source>
        <dbReference type="ARBA" id="ARBA00023015"/>
    </source>
</evidence>
<dbReference type="InterPro" id="IPR009057">
    <property type="entry name" value="Homeodomain-like_sf"/>
</dbReference>
<feature type="domain" description="HTH araC/xylS-type" evidence="4">
    <location>
        <begin position="219"/>
        <end position="320"/>
    </location>
</feature>
<dbReference type="Pfam" id="PF12833">
    <property type="entry name" value="HTH_18"/>
    <property type="match status" value="1"/>
</dbReference>
<evidence type="ECO:0000313" key="6">
    <source>
        <dbReference type="Proteomes" id="UP000682416"/>
    </source>
</evidence>
<dbReference type="PROSITE" id="PS00041">
    <property type="entry name" value="HTH_ARAC_FAMILY_1"/>
    <property type="match status" value="1"/>
</dbReference>
<keyword evidence="6" id="KW-1185">Reference proteome</keyword>
<proteinExistence type="predicted"/>
<dbReference type="InterPro" id="IPR018060">
    <property type="entry name" value="HTH_AraC"/>
</dbReference>
<keyword evidence="1" id="KW-0805">Transcription regulation</keyword>
<name>A0A975QKB2_9ACTN</name>
<sequence>MMIESRFDTTDVTPEDRFDYWREAIEKTHAPISITSDHTEDFLGRQHLMMLDGILVWPTVFQPVVFERSAKQIRASDPECYHLSLVRSGRLEVDSQGKASDVRRQEISVVDTSRPFRIRSAWGLSKQVGIGIEIPKAALDLPVDEMDELIGRKMTARKGYGALLLGFVSQLSKDASCYGPHDGQRLAAVTRDLISGLFSQSLEADDGLSHETRENLLALRVEEFIRSRLGDARLTPQVVAQANSISTSYLHRIFRARGVTVNAWIREQRLAGARRDLMNPDLGSVLIYRVSQKWGFSSPAVFSRAYRDFYGVSPRETKEGVGAL</sequence>
<dbReference type="GO" id="GO:0003700">
    <property type="term" value="F:DNA-binding transcription factor activity"/>
    <property type="evidence" value="ECO:0007669"/>
    <property type="project" value="InterPro"/>
</dbReference>
<dbReference type="Gene3D" id="1.10.10.60">
    <property type="entry name" value="Homeodomain-like"/>
    <property type="match status" value="1"/>
</dbReference>
<evidence type="ECO:0000256" key="2">
    <source>
        <dbReference type="ARBA" id="ARBA00023125"/>
    </source>
</evidence>
<dbReference type="InterPro" id="IPR018062">
    <property type="entry name" value="HTH_AraC-typ_CS"/>
</dbReference>
<accession>A0A975QKB2</accession>
<dbReference type="KEGG" id="nec:KGD82_23570"/>
<organism evidence="5 6">
    <name type="scientific">Nocardiopsis eucommiae</name>
    <dbReference type="NCBI Taxonomy" id="2831970"/>
    <lineage>
        <taxon>Bacteria</taxon>
        <taxon>Bacillati</taxon>
        <taxon>Actinomycetota</taxon>
        <taxon>Actinomycetes</taxon>
        <taxon>Streptosporangiales</taxon>
        <taxon>Nocardiopsidaceae</taxon>
        <taxon>Nocardiopsis</taxon>
    </lineage>
</organism>
<keyword evidence="3" id="KW-0804">Transcription</keyword>
<reference evidence="5" key="1">
    <citation type="submission" date="2021-05" db="EMBL/GenBank/DDBJ databases">
        <authorList>
            <person name="Kaiqin L."/>
            <person name="Jian G."/>
        </authorList>
    </citation>
    <scope>NUCLEOTIDE SEQUENCE</scope>
    <source>
        <strain evidence="5">HDS5</strain>
    </source>
</reference>
<dbReference type="InterPro" id="IPR035418">
    <property type="entry name" value="AraC-bd_2"/>
</dbReference>
<gene>
    <name evidence="5" type="ORF">KGD82_23570</name>
</gene>
<keyword evidence="2" id="KW-0238">DNA-binding</keyword>
<evidence type="ECO:0000256" key="3">
    <source>
        <dbReference type="ARBA" id="ARBA00023163"/>
    </source>
</evidence>
<evidence type="ECO:0000313" key="5">
    <source>
        <dbReference type="EMBL" id="QVJ01147.1"/>
    </source>
</evidence>
<dbReference type="EMBL" id="CP074402">
    <property type="protein sequence ID" value="QVJ01147.1"/>
    <property type="molecule type" value="Genomic_DNA"/>
</dbReference>
<dbReference type="SMART" id="SM00342">
    <property type="entry name" value="HTH_ARAC"/>
    <property type="match status" value="1"/>
</dbReference>
<dbReference type="GO" id="GO:0043565">
    <property type="term" value="F:sequence-specific DNA binding"/>
    <property type="evidence" value="ECO:0007669"/>
    <property type="project" value="InterPro"/>
</dbReference>
<protein>
    <submittedName>
        <fullName evidence="5">AraC family transcriptional regulator</fullName>
    </submittedName>
</protein>
<dbReference type="Proteomes" id="UP000682416">
    <property type="component" value="Chromosome"/>
</dbReference>
<dbReference type="PANTHER" id="PTHR46796:SF6">
    <property type="entry name" value="ARAC SUBFAMILY"/>
    <property type="match status" value="1"/>
</dbReference>
<dbReference type="PANTHER" id="PTHR46796">
    <property type="entry name" value="HTH-TYPE TRANSCRIPTIONAL ACTIVATOR RHAS-RELATED"/>
    <property type="match status" value="1"/>
</dbReference>
<dbReference type="InterPro" id="IPR050204">
    <property type="entry name" value="AraC_XylS_family_regulators"/>
</dbReference>
<dbReference type="PROSITE" id="PS01124">
    <property type="entry name" value="HTH_ARAC_FAMILY_2"/>
    <property type="match status" value="1"/>
</dbReference>
<dbReference type="Pfam" id="PF14525">
    <property type="entry name" value="AraC_binding_2"/>
    <property type="match status" value="1"/>
</dbReference>
<dbReference type="AlphaFoldDB" id="A0A975QKB2"/>